<dbReference type="Pfam" id="PF13624">
    <property type="entry name" value="SurA_N_3"/>
    <property type="match status" value="1"/>
</dbReference>
<dbReference type="Gene3D" id="3.10.50.40">
    <property type="match status" value="1"/>
</dbReference>
<evidence type="ECO:0000256" key="11">
    <source>
        <dbReference type="PROSITE-ProRule" id="PRU00278"/>
    </source>
</evidence>
<evidence type="ECO:0000259" key="12">
    <source>
        <dbReference type="PROSITE" id="PS50198"/>
    </source>
</evidence>
<evidence type="ECO:0000256" key="9">
    <source>
        <dbReference type="ARBA" id="ARBA00040743"/>
    </source>
</evidence>
<evidence type="ECO:0000256" key="4">
    <source>
        <dbReference type="ARBA" id="ARBA00022692"/>
    </source>
</evidence>
<evidence type="ECO:0000256" key="1">
    <source>
        <dbReference type="ARBA" id="ARBA00004382"/>
    </source>
</evidence>
<dbReference type="InterPro" id="IPR000297">
    <property type="entry name" value="PPIase_PpiC"/>
</dbReference>
<keyword evidence="11" id="KW-0697">Rotamase</keyword>
<organism evidence="13 14">
    <name type="scientific">Salmonella enterica subsp. enterica serovar Rubislaw str. A4-653</name>
    <dbReference type="NCBI Taxonomy" id="913081"/>
    <lineage>
        <taxon>Bacteria</taxon>
        <taxon>Pseudomonadati</taxon>
        <taxon>Pseudomonadota</taxon>
        <taxon>Gammaproteobacteria</taxon>
        <taxon>Enterobacterales</taxon>
        <taxon>Enterobacteriaceae</taxon>
        <taxon>Salmonella</taxon>
    </lineage>
</organism>
<dbReference type="SUPFAM" id="SSF109998">
    <property type="entry name" value="Triger factor/SurA peptide-binding domain-like"/>
    <property type="match status" value="1"/>
</dbReference>
<dbReference type="EMBL" id="AFCT01000294">
    <property type="protein sequence ID" value="EHC94424.1"/>
    <property type="molecule type" value="Genomic_DNA"/>
</dbReference>
<dbReference type="InterPro" id="IPR023058">
    <property type="entry name" value="PPIase_PpiC_CS"/>
</dbReference>
<evidence type="ECO:0000256" key="2">
    <source>
        <dbReference type="ARBA" id="ARBA00022475"/>
    </source>
</evidence>
<dbReference type="Proteomes" id="UP000004903">
    <property type="component" value="Unassembled WGS sequence"/>
</dbReference>
<dbReference type="GO" id="GO:0003755">
    <property type="term" value="F:peptidyl-prolyl cis-trans isomerase activity"/>
    <property type="evidence" value="ECO:0007669"/>
    <property type="project" value="UniProtKB-KW"/>
</dbReference>
<evidence type="ECO:0000313" key="13">
    <source>
        <dbReference type="EMBL" id="EHC94424.1"/>
    </source>
</evidence>
<name>G5QEM2_SALRU</name>
<dbReference type="Gene3D" id="1.10.4030.10">
    <property type="entry name" value="Porin chaperone SurA, peptide-binding domain"/>
    <property type="match status" value="1"/>
</dbReference>
<feature type="domain" description="PpiC" evidence="12">
    <location>
        <begin position="254"/>
        <end position="336"/>
    </location>
</feature>
<keyword evidence="11 13" id="KW-0413">Isomerase</keyword>
<dbReference type="PANTHER" id="PTHR47529">
    <property type="entry name" value="PEPTIDYL-PROLYL CIS-TRANS ISOMERASE D"/>
    <property type="match status" value="1"/>
</dbReference>
<comment type="similarity">
    <text evidence="8">Belongs to the PpiD chaperone family.</text>
</comment>
<evidence type="ECO:0000256" key="6">
    <source>
        <dbReference type="ARBA" id="ARBA00023136"/>
    </source>
</evidence>
<comment type="caution">
    <text evidence="13">The sequence shown here is derived from an EMBL/GenBank/DDBJ whole genome shotgun (WGS) entry which is preliminary data.</text>
</comment>
<dbReference type="PROSITE" id="PS01096">
    <property type="entry name" value="PPIC_PPIASE_1"/>
    <property type="match status" value="1"/>
</dbReference>
<keyword evidence="2" id="KW-1003">Cell membrane</keyword>
<dbReference type="Pfam" id="PF13145">
    <property type="entry name" value="Rotamase_2"/>
    <property type="match status" value="1"/>
</dbReference>
<evidence type="ECO:0000256" key="8">
    <source>
        <dbReference type="ARBA" id="ARBA00038408"/>
    </source>
</evidence>
<keyword evidence="5" id="KW-1133">Transmembrane helix</keyword>
<gene>
    <name evidence="13" type="ORF">LTSERUB_0735</name>
</gene>
<evidence type="ECO:0000313" key="14">
    <source>
        <dbReference type="Proteomes" id="UP000004903"/>
    </source>
</evidence>
<dbReference type="NCBIfam" id="NF008054">
    <property type="entry name" value="PRK10788.1"/>
    <property type="match status" value="1"/>
</dbReference>
<dbReference type="PROSITE" id="PS50198">
    <property type="entry name" value="PPIC_PPIASE_2"/>
    <property type="match status" value="1"/>
</dbReference>
<sequence length="345" mass="38793">MLKIIFVIIIVSFILTGVSGYLIGGSNNYAAKVNGQEISRAQFENAFNNERNRMQQQLGDRYSELAANEGYMKSLRQQVLNRLIDEALLDQYSRELKLGISDEQVKQAIFATPAFQVDGKFDNNRYNAIVNQMGMTADQYAQALRNQLTTQQLINGVAGTDFMLKGETDELAALVSQQRVVREAVIDVNALAAKQQVTDQEVSSYYDQNKARFMTPEQFRVSYIKLDAATMQAPVSDADIQAYYDQHVDQFTQPERIRYSIIQTKTEDDAKAVLDALNKGEDFATLDAGEREIYRFATLAKEKSTDIISARNGGDMGWLEESATVPELKNAGLKEKGQISDIWRD</sequence>
<dbReference type="PATRIC" id="fig|913081.3.peg.648"/>
<proteinExistence type="inferred from homology"/>
<dbReference type="FunFam" id="1.10.4030.10:FF:000003">
    <property type="entry name" value="Peptidylprolyl isomerase"/>
    <property type="match status" value="1"/>
</dbReference>
<keyword evidence="7" id="KW-0143">Chaperone</keyword>
<dbReference type="InterPro" id="IPR046357">
    <property type="entry name" value="PPIase_dom_sf"/>
</dbReference>
<dbReference type="SUPFAM" id="SSF54534">
    <property type="entry name" value="FKBP-like"/>
    <property type="match status" value="1"/>
</dbReference>
<comment type="subcellular location">
    <subcellularLocation>
        <location evidence="1">Cell inner membrane</location>
        <topology evidence="1">Single-pass type II membrane protein</topology>
        <orientation evidence="1">Periplasmic side</orientation>
    </subcellularLocation>
</comment>
<evidence type="ECO:0000256" key="7">
    <source>
        <dbReference type="ARBA" id="ARBA00023186"/>
    </source>
</evidence>
<keyword evidence="3" id="KW-0997">Cell inner membrane</keyword>
<accession>G5QEM2</accession>
<evidence type="ECO:0000256" key="3">
    <source>
        <dbReference type="ARBA" id="ARBA00022519"/>
    </source>
</evidence>
<keyword evidence="6" id="KW-0472">Membrane</keyword>
<dbReference type="InterPro" id="IPR027304">
    <property type="entry name" value="Trigger_fact/SurA_dom_sf"/>
</dbReference>
<protein>
    <recommendedName>
        <fullName evidence="9">Periplasmic chaperone PpiD</fullName>
    </recommendedName>
    <alternativeName>
        <fullName evidence="10">Periplasmic folding chaperone</fullName>
    </alternativeName>
</protein>
<dbReference type="PANTHER" id="PTHR47529:SF1">
    <property type="entry name" value="PERIPLASMIC CHAPERONE PPID"/>
    <property type="match status" value="1"/>
</dbReference>
<keyword evidence="4" id="KW-0812">Transmembrane</keyword>
<dbReference type="GO" id="GO:0005886">
    <property type="term" value="C:plasma membrane"/>
    <property type="evidence" value="ECO:0007669"/>
    <property type="project" value="UniProtKB-SubCell"/>
</dbReference>
<evidence type="ECO:0000256" key="10">
    <source>
        <dbReference type="ARBA" id="ARBA00042775"/>
    </source>
</evidence>
<evidence type="ECO:0000256" key="5">
    <source>
        <dbReference type="ARBA" id="ARBA00022989"/>
    </source>
</evidence>
<dbReference type="InterPro" id="IPR052029">
    <property type="entry name" value="PpiD_chaperone"/>
</dbReference>
<reference evidence="13 14" key="1">
    <citation type="journal article" date="2011" name="BMC Genomics">
        <title>Genome sequencing reveals diversification of virulence factor content and possible host adaptation in distinct subpopulations of Salmonella enterica.</title>
        <authorList>
            <person name="den Bakker H.C."/>
            <person name="Moreno Switt A.I."/>
            <person name="Govoni G."/>
            <person name="Cummings C.A."/>
            <person name="Ranieri M.L."/>
            <person name="Degoricija L."/>
            <person name="Hoelzer K."/>
            <person name="Rodriguez-Rivera L.D."/>
            <person name="Brown S."/>
            <person name="Bolchacova E."/>
            <person name="Furtado M.R."/>
            <person name="Wiedmann M."/>
        </authorList>
    </citation>
    <scope>NUCLEOTIDE SEQUENCE [LARGE SCALE GENOMIC DNA]</scope>
    <source>
        <strain evidence="13 14">A4-653</strain>
    </source>
</reference>
<dbReference type="AlphaFoldDB" id="G5QEM2"/>
<dbReference type="Pfam" id="PF00639">
    <property type="entry name" value="Rotamase"/>
    <property type="match status" value="1"/>
</dbReference>